<protein>
    <submittedName>
        <fullName evidence="1">CSON015432 protein</fullName>
    </submittedName>
</protein>
<evidence type="ECO:0000313" key="1">
    <source>
        <dbReference type="EMBL" id="SSX19811.1"/>
    </source>
</evidence>
<dbReference type="AlphaFoldDB" id="A0A336LS57"/>
<proteinExistence type="predicted"/>
<gene>
    <name evidence="1" type="primary">CSON015432</name>
</gene>
<dbReference type="EMBL" id="UFQT01000097">
    <property type="protein sequence ID" value="SSX19811.1"/>
    <property type="molecule type" value="Genomic_DNA"/>
</dbReference>
<name>A0A336LS57_CULSO</name>
<accession>A0A336LS57</accession>
<reference evidence="1" key="1">
    <citation type="submission" date="2018-07" db="EMBL/GenBank/DDBJ databases">
        <authorList>
            <person name="Quirk P.G."/>
            <person name="Krulwich T.A."/>
        </authorList>
    </citation>
    <scope>NUCLEOTIDE SEQUENCE</scope>
</reference>
<organism evidence="1">
    <name type="scientific">Culicoides sonorensis</name>
    <name type="common">Biting midge</name>
    <dbReference type="NCBI Taxonomy" id="179676"/>
    <lineage>
        <taxon>Eukaryota</taxon>
        <taxon>Metazoa</taxon>
        <taxon>Ecdysozoa</taxon>
        <taxon>Arthropoda</taxon>
        <taxon>Hexapoda</taxon>
        <taxon>Insecta</taxon>
        <taxon>Pterygota</taxon>
        <taxon>Neoptera</taxon>
        <taxon>Endopterygota</taxon>
        <taxon>Diptera</taxon>
        <taxon>Nematocera</taxon>
        <taxon>Chironomoidea</taxon>
        <taxon>Ceratopogonidae</taxon>
        <taxon>Ceratopogoninae</taxon>
        <taxon>Culicoides</taxon>
        <taxon>Monoculicoides</taxon>
    </lineage>
</organism>
<dbReference type="VEuPathDB" id="VectorBase:CSON015432"/>
<sequence length="209" mass="23864">MGMVIMFQMASNSNDNMLDWRFSGEESDEEIDLASFVESYKRPPLTDSRTIAKDKFDISEETKGEEDDVKSTVSDDISDELQVIGFGFDDGFDKISFREDYEESSKIIYAGKVPIYVGTNYFNIKPKYPEGTVNNEINKEPQVPIHYENNNPFKYIKIPSGASSMTTASLTNDVMEEKATNQTTTDSEKSNFEIQYTPQELFVLHKFKN</sequence>